<dbReference type="Proteomes" id="UP000654345">
    <property type="component" value="Unassembled WGS sequence"/>
</dbReference>
<sequence length="284" mass="32682">MKQQLIISSVAFNIRVSPKKALTLLEELRSDIWLSGSDFLQNPIIHEQLQNTRYIRDNLLVLVSAGLVRQKRGKQGLLYQLSDLGQSLYQVQSTRPQLYADIIHYLFFTLYEEQQGQGIDISGWSWVYQATCRLLWDARPNVPTFPEQASILNDKLLMEYPEYTKGVYADSPNTAVVWLRELQPPFLQGKGKSCKTYSRSWCSPELLVLGIDRLYRRAELPYNTPLLLVEQIWSELSQLCLMEVALLEEVLEVARSTFSFLKVLSGEWGLSVILERAIIYSDVL</sequence>
<comment type="caution">
    <text evidence="1">The sequence shown here is derived from an EMBL/GenBank/DDBJ whole genome shotgun (WGS) entry which is preliminary data.</text>
</comment>
<proteinExistence type="predicted"/>
<dbReference type="RefSeq" id="WP_201372622.1">
    <property type="nucleotide sequence ID" value="NZ_BNJG01000002.1"/>
</dbReference>
<protein>
    <recommendedName>
        <fullName evidence="3">DUF4007 domain-containing protein</fullName>
    </recommendedName>
</protein>
<accession>A0ABQ3UTK8</accession>
<evidence type="ECO:0000313" key="2">
    <source>
        <dbReference type="Proteomes" id="UP000654345"/>
    </source>
</evidence>
<keyword evidence="2" id="KW-1185">Reference proteome</keyword>
<organism evidence="1 2">
    <name type="scientific">Ktedonobacter robiniae</name>
    <dbReference type="NCBI Taxonomy" id="2778365"/>
    <lineage>
        <taxon>Bacteria</taxon>
        <taxon>Bacillati</taxon>
        <taxon>Chloroflexota</taxon>
        <taxon>Ktedonobacteria</taxon>
        <taxon>Ktedonobacterales</taxon>
        <taxon>Ktedonobacteraceae</taxon>
        <taxon>Ktedonobacter</taxon>
    </lineage>
</organism>
<evidence type="ECO:0000313" key="1">
    <source>
        <dbReference type="EMBL" id="GHO56033.1"/>
    </source>
</evidence>
<evidence type="ECO:0008006" key="3">
    <source>
        <dbReference type="Google" id="ProtNLM"/>
    </source>
</evidence>
<gene>
    <name evidence="1" type="ORF">KSB_45080</name>
</gene>
<reference evidence="1 2" key="1">
    <citation type="journal article" date="2021" name="Int. J. Syst. Evol. Microbiol.">
        <title>Reticulibacter mediterranei gen. nov., sp. nov., within the new family Reticulibacteraceae fam. nov., and Ktedonospora formicarum gen. nov., sp. nov., Ktedonobacter robiniae sp. nov., Dictyobacter formicarum sp. nov. and Dictyobacter arantiisoli sp. nov., belonging to the class Ktedonobacteria.</title>
        <authorList>
            <person name="Yabe S."/>
            <person name="Zheng Y."/>
            <person name="Wang C.M."/>
            <person name="Sakai Y."/>
            <person name="Abe K."/>
            <person name="Yokota A."/>
            <person name="Donadio S."/>
            <person name="Cavaletti L."/>
            <person name="Monciardini P."/>
        </authorList>
    </citation>
    <scope>NUCLEOTIDE SEQUENCE [LARGE SCALE GENOMIC DNA]</scope>
    <source>
        <strain evidence="1 2">SOSP1-30</strain>
    </source>
</reference>
<dbReference type="EMBL" id="BNJG01000002">
    <property type="protein sequence ID" value="GHO56033.1"/>
    <property type="molecule type" value="Genomic_DNA"/>
</dbReference>
<name>A0ABQ3UTK8_9CHLR</name>